<feature type="transmembrane region" description="Helical" evidence="1">
    <location>
        <begin position="342"/>
        <end position="363"/>
    </location>
</feature>
<protein>
    <recommendedName>
        <fullName evidence="4">PepSY domain-containing protein</fullName>
    </recommendedName>
</protein>
<dbReference type="RefSeq" id="WP_105592463.1">
    <property type="nucleotide sequence ID" value="NZ_PDET01000005.1"/>
</dbReference>
<gene>
    <name evidence="2" type="ORF">CQW29_09355</name>
</gene>
<sequence length="379" mass="42422">MTRSRLILLKLHWLLGITLGASLSFMALSGVTMSFEDEIMQALSPQMTVSPPQGGEPMSAAAMIAALRQQRPGERLMSLQIEQQDDRAWTAAFQQGKGQRNQRVLVNPYSGQILGEATGAAFFATVRNLHRFLSPEGDNAIGRTITGASAVSLIFFALSGLWLRWTAGSRSAREWLRPEFRLSGRALYRMLHQVAGTWLTVLYLVSALSGLWWSSQWYRQSVTWLLGSTPAEVVKKPLAVKKTAVKPAEPDWDRVWQQVVQRYGSQYQSALLFLPAPGKAIRVRVLPLDAPHARALDELSINPRTLNVTRQTLYRSLPTGERILTDMDPIHTGALFGIPGRIAITISSLCMPLFFVTGLLMYWKRRQRRKNPASSEEHL</sequence>
<feature type="transmembrane region" description="Helical" evidence="1">
    <location>
        <begin position="12"/>
        <end position="35"/>
    </location>
</feature>
<keyword evidence="3" id="KW-1185">Reference proteome</keyword>
<evidence type="ECO:0000313" key="2">
    <source>
        <dbReference type="EMBL" id="PRD15750.1"/>
    </source>
</evidence>
<name>A0A2S9ID88_9GAMM</name>
<dbReference type="Pfam" id="PF03929">
    <property type="entry name" value="PepSY_TM"/>
    <property type="match status" value="1"/>
</dbReference>
<dbReference type="InterPro" id="IPR005625">
    <property type="entry name" value="PepSY-ass_TM"/>
</dbReference>
<dbReference type="PANTHER" id="PTHR34219:SF3">
    <property type="entry name" value="BLL7967 PROTEIN"/>
    <property type="match status" value="1"/>
</dbReference>
<feature type="transmembrane region" description="Helical" evidence="1">
    <location>
        <begin position="140"/>
        <end position="165"/>
    </location>
</feature>
<dbReference type="EMBL" id="PDET01000005">
    <property type="protein sequence ID" value="PRD15750.1"/>
    <property type="molecule type" value="Genomic_DNA"/>
</dbReference>
<evidence type="ECO:0008006" key="4">
    <source>
        <dbReference type="Google" id="ProtNLM"/>
    </source>
</evidence>
<comment type="caution">
    <text evidence="2">The sequence shown here is derived from an EMBL/GenBank/DDBJ whole genome shotgun (WGS) entry which is preliminary data.</text>
</comment>
<dbReference type="PANTHER" id="PTHR34219">
    <property type="entry name" value="IRON-REGULATED INNER MEMBRANE PROTEIN-RELATED"/>
    <property type="match status" value="1"/>
</dbReference>
<dbReference type="Proteomes" id="UP000239181">
    <property type="component" value="Unassembled WGS sequence"/>
</dbReference>
<keyword evidence="1" id="KW-1133">Transmembrane helix</keyword>
<keyword evidence="1" id="KW-0812">Transmembrane</keyword>
<evidence type="ECO:0000313" key="3">
    <source>
        <dbReference type="Proteomes" id="UP000239181"/>
    </source>
</evidence>
<reference evidence="2 3" key="1">
    <citation type="submission" date="2017-10" db="EMBL/GenBank/DDBJ databases">
        <title>Draft genome of two endophytic bacteria isolated from 'guarana' Paullinia cupana (Mart.) Ducke.</title>
        <authorList>
            <person name="Siqueira K.A."/>
            <person name="Liotti R.G."/>
            <person name="Mendes T.A."/>
            <person name="Soares M.A."/>
        </authorList>
    </citation>
    <scope>NUCLEOTIDE SEQUENCE [LARGE SCALE GENOMIC DNA]</scope>
    <source>
        <strain evidence="2 3">342</strain>
    </source>
</reference>
<evidence type="ECO:0000256" key="1">
    <source>
        <dbReference type="SAM" id="Phobius"/>
    </source>
</evidence>
<feature type="transmembrane region" description="Helical" evidence="1">
    <location>
        <begin position="186"/>
        <end position="213"/>
    </location>
</feature>
<dbReference type="AlphaFoldDB" id="A0A2S9ID88"/>
<accession>A0A2S9ID88</accession>
<keyword evidence="1" id="KW-0472">Membrane</keyword>
<proteinExistence type="predicted"/>
<organism evidence="2 3">
    <name type="scientific">Pantoea coffeiphila</name>
    <dbReference type="NCBI Taxonomy" id="1465635"/>
    <lineage>
        <taxon>Bacteria</taxon>
        <taxon>Pseudomonadati</taxon>
        <taxon>Pseudomonadota</taxon>
        <taxon>Gammaproteobacteria</taxon>
        <taxon>Enterobacterales</taxon>
        <taxon>Erwiniaceae</taxon>
        <taxon>Pantoea</taxon>
    </lineage>
</organism>
<dbReference type="OrthoDB" id="9816402at2"/>